<accession>B9RDR6</accession>
<dbReference type="AlphaFoldDB" id="B9RDR6"/>
<evidence type="ECO:0000313" key="1">
    <source>
        <dbReference type="EMBL" id="EEF50524.1"/>
    </source>
</evidence>
<sequence>MHKLLTNSPASLLCAVADWTELTSPYYPEISRLPGTKLEENCSAFSMPEAVPRGRE</sequence>
<gene>
    <name evidence="1" type="ORF">RCOM_1615200</name>
</gene>
<reference evidence="2" key="1">
    <citation type="journal article" date="2010" name="Nat. Biotechnol.">
        <title>Draft genome sequence of the oilseed species Ricinus communis.</title>
        <authorList>
            <person name="Chan A.P."/>
            <person name="Crabtree J."/>
            <person name="Zhao Q."/>
            <person name="Lorenzi H."/>
            <person name="Orvis J."/>
            <person name="Puiu D."/>
            <person name="Melake-Berhan A."/>
            <person name="Jones K.M."/>
            <person name="Redman J."/>
            <person name="Chen G."/>
            <person name="Cahoon E.B."/>
            <person name="Gedil M."/>
            <person name="Stanke M."/>
            <person name="Haas B.J."/>
            <person name="Wortman J.R."/>
            <person name="Fraser-Liggett C.M."/>
            <person name="Ravel J."/>
            <person name="Rabinowicz P.D."/>
        </authorList>
    </citation>
    <scope>NUCLEOTIDE SEQUENCE [LARGE SCALE GENOMIC DNA]</scope>
    <source>
        <strain evidence="2">cv. Hale</strain>
    </source>
</reference>
<organism evidence="1 2">
    <name type="scientific">Ricinus communis</name>
    <name type="common">Castor bean</name>
    <dbReference type="NCBI Taxonomy" id="3988"/>
    <lineage>
        <taxon>Eukaryota</taxon>
        <taxon>Viridiplantae</taxon>
        <taxon>Streptophyta</taxon>
        <taxon>Embryophyta</taxon>
        <taxon>Tracheophyta</taxon>
        <taxon>Spermatophyta</taxon>
        <taxon>Magnoliopsida</taxon>
        <taxon>eudicotyledons</taxon>
        <taxon>Gunneridae</taxon>
        <taxon>Pentapetalae</taxon>
        <taxon>rosids</taxon>
        <taxon>fabids</taxon>
        <taxon>Malpighiales</taxon>
        <taxon>Euphorbiaceae</taxon>
        <taxon>Acalyphoideae</taxon>
        <taxon>Acalypheae</taxon>
        <taxon>Ricinus</taxon>
    </lineage>
</organism>
<protein>
    <submittedName>
        <fullName evidence="1">Uncharacterized protein</fullName>
    </submittedName>
</protein>
<dbReference type="EMBL" id="EQ973775">
    <property type="protein sequence ID" value="EEF50524.1"/>
    <property type="molecule type" value="Genomic_DNA"/>
</dbReference>
<dbReference type="Proteomes" id="UP000008311">
    <property type="component" value="Unassembled WGS sequence"/>
</dbReference>
<proteinExistence type="predicted"/>
<name>B9RDR6_RICCO</name>
<keyword evidence="2" id="KW-1185">Reference proteome</keyword>
<evidence type="ECO:0000313" key="2">
    <source>
        <dbReference type="Proteomes" id="UP000008311"/>
    </source>
</evidence>
<dbReference type="InParanoid" id="B9RDR6"/>